<dbReference type="KEGG" id="rpon:G3256_16550"/>
<evidence type="ECO:0000256" key="1">
    <source>
        <dbReference type="SAM" id="Phobius"/>
    </source>
</evidence>
<feature type="transmembrane region" description="Helical" evidence="1">
    <location>
        <begin position="237"/>
        <end position="254"/>
    </location>
</feature>
<dbReference type="RefSeq" id="WP_169641885.1">
    <property type="nucleotide sequence ID" value="NZ_CP048788.1"/>
</dbReference>
<keyword evidence="4" id="KW-1185">Reference proteome</keyword>
<feature type="transmembrane region" description="Helical" evidence="1">
    <location>
        <begin position="184"/>
        <end position="202"/>
    </location>
</feature>
<name>A0A858SVE3_9RHOB</name>
<keyword evidence="1" id="KW-0812">Transmembrane</keyword>
<protein>
    <submittedName>
        <fullName evidence="3">DMT family transporter</fullName>
    </submittedName>
</protein>
<dbReference type="InterPro" id="IPR037185">
    <property type="entry name" value="EmrE-like"/>
</dbReference>
<reference evidence="3 4" key="1">
    <citation type="submission" date="2020-02" db="EMBL/GenBank/DDBJ databases">
        <title>Genome sequence of Roseobacter ponti.</title>
        <authorList>
            <person name="Hollensteiner J."/>
            <person name="Schneider D."/>
            <person name="Poehlein A."/>
            <person name="Daniel R."/>
        </authorList>
    </citation>
    <scope>NUCLEOTIDE SEQUENCE [LARGE SCALE GENOMIC DNA]</scope>
    <source>
        <strain evidence="3 4">DSM 106830</strain>
    </source>
</reference>
<proteinExistence type="predicted"/>
<keyword evidence="1" id="KW-0472">Membrane</keyword>
<dbReference type="SUPFAM" id="SSF103481">
    <property type="entry name" value="Multidrug resistance efflux transporter EmrE"/>
    <property type="match status" value="2"/>
</dbReference>
<feature type="transmembrane region" description="Helical" evidence="1">
    <location>
        <begin position="260"/>
        <end position="281"/>
    </location>
</feature>
<feature type="transmembrane region" description="Helical" evidence="1">
    <location>
        <begin position="208"/>
        <end position="225"/>
    </location>
</feature>
<feature type="domain" description="EamA" evidence="2">
    <location>
        <begin position="24"/>
        <end position="138"/>
    </location>
</feature>
<gene>
    <name evidence="3" type="ORF">G3256_16550</name>
</gene>
<dbReference type="PANTHER" id="PTHR22911">
    <property type="entry name" value="ACYL-MALONYL CONDENSING ENZYME-RELATED"/>
    <property type="match status" value="1"/>
</dbReference>
<dbReference type="EMBL" id="CP048788">
    <property type="protein sequence ID" value="QJF52665.1"/>
    <property type="molecule type" value="Genomic_DNA"/>
</dbReference>
<dbReference type="AlphaFoldDB" id="A0A858SVE3"/>
<evidence type="ECO:0000313" key="4">
    <source>
        <dbReference type="Proteomes" id="UP000503308"/>
    </source>
</evidence>
<evidence type="ECO:0000313" key="3">
    <source>
        <dbReference type="EMBL" id="QJF52665.1"/>
    </source>
</evidence>
<feature type="transmembrane region" description="Helical" evidence="1">
    <location>
        <begin position="66"/>
        <end position="87"/>
    </location>
</feature>
<feature type="transmembrane region" description="Helical" evidence="1">
    <location>
        <begin position="123"/>
        <end position="141"/>
    </location>
</feature>
<feature type="transmembrane region" description="Helical" evidence="1">
    <location>
        <begin position="93"/>
        <end position="111"/>
    </location>
</feature>
<feature type="transmembrane region" description="Helical" evidence="1">
    <location>
        <begin position="153"/>
        <end position="172"/>
    </location>
</feature>
<accession>A0A858SVE3</accession>
<feature type="domain" description="EamA" evidence="2">
    <location>
        <begin position="150"/>
        <end position="277"/>
    </location>
</feature>
<sequence>MNDHQKGLCITTLGVLLVVPDALFVRLIAAEPLTIAFWRLALAGGMLSGGILLVQGTKPFRAVLSAGRYGAIYMLGVGSSGVLFVLAVSLTSVANVVFIIASLPVFAALFSRVFLDEPVSARMVLTMVAVITGLAIIARGSGEPANAHWSGDALALAVSALFAAALTAARHVRQVSMVPGAAMSYLAAALVILPFAAPLSVASEQAPLVLMHGGFILGSSALLALGPRYITSAEVGLLVLLESVLAPLLVWAVVGENPGPWALAGGSIVVGALFVSNLRALRHRRIRNRP</sequence>
<dbReference type="InterPro" id="IPR000620">
    <property type="entry name" value="EamA_dom"/>
</dbReference>
<keyword evidence="1" id="KW-1133">Transmembrane helix</keyword>
<dbReference type="Pfam" id="PF00892">
    <property type="entry name" value="EamA"/>
    <property type="match status" value="2"/>
</dbReference>
<organism evidence="3 4">
    <name type="scientific">Roseobacter ponti</name>
    <dbReference type="NCBI Taxonomy" id="1891787"/>
    <lineage>
        <taxon>Bacteria</taxon>
        <taxon>Pseudomonadati</taxon>
        <taxon>Pseudomonadota</taxon>
        <taxon>Alphaproteobacteria</taxon>
        <taxon>Rhodobacterales</taxon>
        <taxon>Roseobacteraceae</taxon>
        <taxon>Roseobacter</taxon>
    </lineage>
</organism>
<dbReference type="GO" id="GO:0016020">
    <property type="term" value="C:membrane"/>
    <property type="evidence" value="ECO:0007669"/>
    <property type="project" value="InterPro"/>
</dbReference>
<evidence type="ECO:0000259" key="2">
    <source>
        <dbReference type="Pfam" id="PF00892"/>
    </source>
</evidence>
<dbReference type="Proteomes" id="UP000503308">
    <property type="component" value="Chromosome"/>
</dbReference>
<feature type="transmembrane region" description="Helical" evidence="1">
    <location>
        <begin position="7"/>
        <end position="29"/>
    </location>
</feature>
<feature type="transmembrane region" description="Helical" evidence="1">
    <location>
        <begin position="35"/>
        <end position="54"/>
    </location>
</feature>